<dbReference type="Proteomes" id="UP001300383">
    <property type="component" value="Unassembled WGS sequence"/>
</dbReference>
<dbReference type="Gene3D" id="3.40.190.10">
    <property type="entry name" value="Periplasmic binding protein-like II"/>
    <property type="match status" value="2"/>
</dbReference>
<dbReference type="PROSITE" id="PS51257">
    <property type="entry name" value="PROKAR_LIPOPROTEIN"/>
    <property type="match status" value="1"/>
</dbReference>
<evidence type="ECO:0000313" key="5">
    <source>
        <dbReference type="EMBL" id="MDI9241865.1"/>
    </source>
</evidence>
<comment type="pathway">
    <text evidence="1">Quinol/quinone metabolism; menaquinone biosynthesis.</text>
</comment>
<protein>
    <submittedName>
        <fullName evidence="5">ABC transporter substrate-binding protein</fullName>
    </submittedName>
</protein>
<dbReference type="PIRSF" id="PIRSF027386">
    <property type="entry name" value="UCP027386_ABC_sbc_TM0202"/>
    <property type="match status" value="1"/>
</dbReference>
<dbReference type="PANTHER" id="PTHR30024:SF46">
    <property type="entry name" value="ABC TRANSPORTER, SUBSTRATE-BINDING LIPOPROTEIN"/>
    <property type="match status" value="1"/>
</dbReference>
<sequence>MKRFLMILLSAVLVMAALGGCDKKEEETVIRLGGLKGPTSMGMVKLLDDAEKGKTESKIEFTMAAAADELTPKFLKGEMDILAVPVNLASVLYNNSEGAVRFAAVNTLGVLYIVEKGGTTVNSVADLKGKTIYATGKGTTPEYALRYLLGENGLDPDKDVTIEWKSEPTEVAAVLGQEAEGVAMLPQPFVTVAMGQVEGLKVALDLTEEWEKLDNGTRFITAGLVVRKEFAEKYPKQLAKFLEEYKASTEYLNANVTEGAALVEKYGIVKAAVAEKAIPACNVVYLDGDEMKTAVDGYLNILFEANPKAVGGKLPGSDFYLGS</sequence>
<keyword evidence="4" id="KW-0732">Signal</keyword>
<dbReference type="InterPro" id="IPR027024">
    <property type="entry name" value="UCP027386_ABC_sbc_TM0202"/>
</dbReference>
<organism evidence="5 6">
    <name type="scientific">Fusibacillus kribbianus</name>
    <dbReference type="NCBI Taxonomy" id="3044208"/>
    <lineage>
        <taxon>Bacteria</taxon>
        <taxon>Bacillati</taxon>
        <taxon>Bacillota</taxon>
        <taxon>Clostridia</taxon>
        <taxon>Lachnospirales</taxon>
        <taxon>Lachnospiraceae</taxon>
        <taxon>Fusibacillus</taxon>
    </lineage>
</organism>
<accession>A0AAP4B981</accession>
<dbReference type="AlphaFoldDB" id="A0AAP4B981"/>
<dbReference type="InterPro" id="IPR003773">
    <property type="entry name" value="Menaquinone_biosynth"/>
</dbReference>
<dbReference type="RefSeq" id="WP_283230369.1">
    <property type="nucleotide sequence ID" value="NZ_JASGBQ010000005.1"/>
</dbReference>
<dbReference type="EMBL" id="JASGBQ010000005">
    <property type="protein sequence ID" value="MDI9241865.1"/>
    <property type="molecule type" value="Genomic_DNA"/>
</dbReference>
<evidence type="ECO:0000256" key="3">
    <source>
        <dbReference type="ARBA" id="ARBA00023239"/>
    </source>
</evidence>
<feature type="chain" id="PRO_5043044560" evidence="4">
    <location>
        <begin position="17"/>
        <end position="323"/>
    </location>
</feature>
<evidence type="ECO:0000256" key="4">
    <source>
        <dbReference type="SAM" id="SignalP"/>
    </source>
</evidence>
<feature type="signal peptide" evidence="4">
    <location>
        <begin position="1"/>
        <end position="16"/>
    </location>
</feature>
<dbReference type="SUPFAM" id="SSF53850">
    <property type="entry name" value="Periplasmic binding protein-like II"/>
    <property type="match status" value="1"/>
</dbReference>
<dbReference type="PANTHER" id="PTHR30024">
    <property type="entry name" value="ALIPHATIC SULFONATES-BINDING PROTEIN-RELATED"/>
    <property type="match status" value="1"/>
</dbReference>
<keyword evidence="3" id="KW-0456">Lyase</keyword>
<dbReference type="Pfam" id="PF02621">
    <property type="entry name" value="VitK2_biosynth"/>
    <property type="match status" value="1"/>
</dbReference>
<keyword evidence="2" id="KW-0474">Menaquinone biosynthesis</keyword>
<reference evidence="5 6" key="1">
    <citation type="submission" date="2023-05" db="EMBL/GenBank/DDBJ databases">
        <title>[ruminococcus] sp. nov., isolated from a pig farm feces dump.</title>
        <authorList>
            <person name="Chang Y.-H."/>
        </authorList>
    </citation>
    <scope>NUCLEOTIDE SEQUENCE [LARGE SCALE GENOMIC DNA]</scope>
    <source>
        <strain evidence="5 6">YH-rum2234</strain>
    </source>
</reference>
<dbReference type="GO" id="GO:0009234">
    <property type="term" value="P:menaquinone biosynthetic process"/>
    <property type="evidence" value="ECO:0007669"/>
    <property type="project" value="UniProtKB-KW"/>
</dbReference>
<gene>
    <name evidence="5" type="ORF">QJ036_05150</name>
</gene>
<evidence type="ECO:0000256" key="1">
    <source>
        <dbReference type="ARBA" id="ARBA00004863"/>
    </source>
</evidence>
<proteinExistence type="predicted"/>
<name>A0AAP4B981_9FIRM</name>
<evidence type="ECO:0000313" key="6">
    <source>
        <dbReference type="Proteomes" id="UP001300383"/>
    </source>
</evidence>
<dbReference type="GO" id="GO:0016829">
    <property type="term" value="F:lyase activity"/>
    <property type="evidence" value="ECO:0007669"/>
    <property type="project" value="UniProtKB-KW"/>
</dbReference>
<keyword evidence="6" id="KW-1185">Reference proteome</keyword>
<comment type="caution">
    <text evidence="5">The sequence shown here is derived from an EMBL/GenBank/DDBJ whole genome shotgun (WGS) entry which is preliminary data.</text>
</comment>
<evidence type="ECO:0000256" key="2">
    <source>
        <dbReference type="ARBA" id="ARBA00022428"/>
    </source>
</evidence>